<dbReference type="InterPro" id="IPR009048">
    <property type="entry name" value="A-macroglobulin_rcpt-bd"/>
</dbReference>
<dbReference type="SUPFAM" id="SSF48239">
    <property type="entry name" value="Terpenoid cyclases/Protein prenyltransferases"/>
    <property type="match status" value="1"/>
</dbReference>
<dbReference type="EMBL" id="CACRXK020000145">
    <property type="protein sequence ID" value="CAB3978841.1"/>
    <property type="molecule type" value="Genomic_DNA"/>
</dbReference>
<dbReference type="PANTHER" id="PTHR11412:SF171">
    <property type="entry name" value="PREGNANCY ZONE PROTEIN-LIKE PROTEIN"/>
    <property type="match status" value="1"/>
</dbReference>
<dbReference type="Proteomes" id="UP001152795">
    <property type="component" value="Unassembled WGS sequence"/>
</dbReference>
<dbReference type="Pfam" id="PF07678">
    <property type="entry name" value="TED_complement"/>
    <property type="match status" value="1"/>
</dbReference>
<sequence>YQRQLTYKRKSGSYSVFGNSDSEGSMMLTAFVVRSFARARKHVFVDEDEIKHSIQWFRRKQKLSGCFPKYGKVFHKSLQGGLNSELTITAYVTIALLEAGFDKKTRIVSKALNCVTDKLTHIQDSYTTSLVTYTLVLADHPKAGLMISRLKDKAVSSEDGQIFWSARNDKLVATEEPTDYFVYQPHPADVEMTGYALMSYLKRKELLKDVIKIVKWLSKQRNDYGGFSSTQDTCIALQALSEVAQKVYTKDGRTNLAVSANIKDIFTQDFTVTGSNKLVLQRAEIPSKLLPNTLAISASGNGCALLQTSVKYNIPAPDEIPAFKVAVSVHRREASDEEEIAACYPLQLKIGAKWLKENVSNMAIVDVKLVSGFSVNEKTLQQKLKQPEIAIEFFARNNEESEAILKRYEIDGQNVILYFDELKTMNFSLDIIQSTLVKKTKPGVVKVYDYYDPESQAKVMYKITEKDCYGERIENECPKCLSVDDFEDLFDKNINCTSYLTRVKSIGGLLTVKKAYIKANYSQEYATVPYTIPEFCLCDEINNGVTSLVFGQSDYFRKNGEDISLVFDSGTTIAKWNGEKMRNIFREKMVQEIYQKCWRFFEG</sequence>
<protein>
    <submittedName>
        <fullName evidence="1">Alpha-2-macroglobulin-like isoform X1</fullName>
    </submittedName>
</protein>
<dbReference type="PANTHER" id="PTHR11412">
    <property type="entry name" value="MACROGLOBULIN / COMPLEMENT"/>
    <property type="match status" value="1"/>
</dbReference>
<evidence type="ECO:0000313" key="1">
    <source>
        <dbReference type="EMBL" id="CAB3978841.1"/>
    </source>
</evidence>
<proteinExistence type="predicted"/>
<dbReference type="InterPro" id="IPR050473">
    <property type="entry name" value="A2M/Complement_sys"/>
</dbReference>
<keyword evidence="2" id="KW-1185">Reference proteome</keyword>
<dbReference type="SUPFAM" id="SSF49410">
    <property type="entry name" value="Alpha-macroglobulin receptor domain"/>
    <property type="match status" value="1"/>
</dbReference>
<name>A0A6S7FXE5_PARCT</name>
<dbReference type="InterPro" id="IPR008930">
    <property type="entry name" value="Terpenoid_cyclase/PrenylTrfase"/>
</dbReference>
<evidence type="ECO:0000313" key="2">
    <source>
        <dbReference type="Proteomes" id="UP001152795"/>
    </source>
</evidence>
<reference evidence="1" key="1">
    <citation type="submission" date="2020-04" db="EMBL/GenBank/DDBJ databases">
        <authorList>
            <person name="Alioto T."/>
            <person name="Alioto T."/>
            <person name="Gomez Garrido J."/>
        </authorList>
    </citation>
    <scope>NUCLEOTIDE SEQUENCE</scope>
    <source>
        <strain evidence="1">A484AB</strain>
    </source>
</reference>
<dbReference type="GO" id="GO:0005615">
    <property type="term" value="C:extracellular space"/>
    <property type="evidence" value="ECO:0007669"/>
    <property type="project" value="InterPro"/>
</dbReference>
<dbReference type="Gene3D" id="1.50.10.20">
    <property type="match status" value="1"/>
</dbReference>
<dbReference type="Gene3D" id="2.60.40.690">
    <property type="entry name" value="Alpha-macroglobulin, receptor-binding domain"/>
    <property type="match status" value="1"/>
</dbReference>
<dbReference type="OrthoDB" id="9998011at2759"/>
<comment type="caution">
    <text evidence="1">The sequence shown here is derived from an EMBL/GenBank/DDBJ whole genome shotgun (WGS) entry which is preliminary data.</text>
</comment>
<dbReference type="Pfam" id="PF07677">
    <property type="entry name" value="A2M_recep"/>
    <property type="match status" value="1"/>
</dbReference>
<dbReference type="InterPro" id="IPR011626">
    <property type="entry name" value="Alpha-macroglobulin_TED"/>
</dbReference>
<dbReference type="InterPro" id="IPR036595">
    <property type="entry name" value="A-macroglobulin_rcpt-bd_sf"/>
</dbReference>
<dbReference type="AlphaFoldDB" id="A0A6S7FXE5"/>
<dbReference type="SMART" id="SM01361">
    <property type="entry name" value="A2M_recep"/>
    <property type="match status" value="1"/>
</dbReference>
<accession>A0A6S7FXE5</accession>
<organism evidence="1 2">
    <name type="scientific">Paramuricea clavata</name>
    <name type="common">Red gorgonian</name>
    <name type="synonym">Violescent sea-whip</name>
    <dbReference type="NCBI Taxonomy" id="317549"/>
    <lineage>
        <taxon>Eukaryota</taxon>
        <taxon>Metazoa</taxon>
        <taxon>Cnidaria</taxon>
        <taxon>Anthozoa</taxon>
        <taxon>Octocorallia</taxon>
        <taxon>Malacalcyonacea</taxon>
        <taxon>Plexauridae</taxon>
        <taxon>Paramuricea</taxon>
    </lineage>
</organism>
<gene>
    <name evidence="1" type="ORF">PACLA_8A045144</name>
</gene>
<feature type="non-terminal residue" evidence="1">
    <location>
        <position position="603"/>
    </location>
</feature>